<evidence type="ECO:0000313" key="3">
    <source>
        <dbReference type="RefSeq" id="XP_014673556.1"/>
    </source>
</evidence>
<organism evidence="2 3">
    <name type="scientific">Priapulus caudatus</name>
    <name type="common">Priapulid worm</name>
    <dbReference type="NCBI Taxonomy" id="37621"/>
    <lineage>
        <taxon>Eukaryota</taxon>
        <taxon>Metazoa</taxon>
        <taxon>Ecdysozoa</taxon>
        <taxon>Scalidophora</taxon>
        <taxon>Priapulida</taxon>
        <taxon>Priapulimorpha</taxon>
        <taxon>Priapulimorphida</taxon>
        <taxon>Priapulidae</taxon>
        <taxon>Priapulus</taxon>
    </lineage>
</organism>
<keyword evidence="1" id="KW-0802">TPR repeat</keyword>
<dbReference type="InterPro" id="IPR019734">
    <property type="entry name" value="TPR_rpt"/>
</dbReference>
<dbReference type="InterPro" id="IPR011990">
    <property type="entry name" value="TPR-like_helical_dom_sf"/>
</dbReference>
<name>A0ABM1EMY5_PRICU</name>
<sequence length="148" mass="16442">MALSLALAMLNPDCTKGALHAVRILEASRHPDSVPDLVSGEARRARRRRESLHILTGSFQTKIERRLPMEAIVAAKAKQYGTCGASHFSSGELEMAVRCFDKAIHFDSGQVSFYVQRGEAYFRLGDVKSAIVNYRRAAAIATDKNQYR</sequence>
<gene>
    <name evidence="3" type="primary">LOC106813839</name>
</gene>
<evidence type="ECO:0000256" key="1">
    <source>
        <dbReference type="PROSITE-ProRule" id="PRU00339"/>
    </source>
</evidence>
<dbReference type="PROSITE" id="PS50005">
    <property type="entry name" value="TPR"/>
    <property type="match status" value="2"/>
</dbReference>
<protein>
    <submittedName>
        <fullName evidence="3">Tetratricopeptide repeat protein 16-like</fullName>
    </submittedName>
</protein>
<proteinExistence type="predicted"/>
<accession>A0ABM1EMY5</accession>
<dbReference type="Pfam" id="PF13181">
    <property type="entry name" value="TPR_8"/>
    <property type="match status" value="1"/>
</dbReference>
<evidence type="ECO:0000313" key="2">
    <source>
        <dbReference type="Proteomes" id="UP000695022"/>
    </source>
</evidence>
<dbReference type="Proteomes" id="UP000695022">
    <property type="component" value="Unplaced"/>
</dbReference>
<keyword evidence="2" id="KW-1185">Reference proteome</keyword>
<dbReference type="GeneID" id="106813839"/>
<dbReference type="Gene3D" id="1.25.40.10">
    <property type="entry name" value="Tetratricopeptide repeat domain"/>
    <property type="match status" value="1"/>
</dbReference>
<feature type="repeat" description="TPR" evidence="1">
    <location>
        <begin position="77"/>
        <end position="110"/>
    </location>
</feature>
<dbReference type="PANTHER" id="PTHR45153">
    <property type="entry name" value="TETRATRICOPEPTIDE REPEAT PROTEIN 16"/>
    <property type="match status" value="1"/>
</dbReference>
<dbReference type="RefSeq" id="XP_014673556.1">
    <property type="nucleotide sequence ID" value="XM_014818070.1"/>
</dbReference>
<reference evidence="3" key="1">
    <citation type="submission" date="2025-08" db="UniProtKB">
        <authorList>
            <consortium name="RefSeq"/>
        </authorList>
    </citation>
    <scope>IDENTIFICATION</scope>
</reference>
<feature type="repeat" description="TPR" evidence="1">
    <location>
        <begin position="111"/>
        <end position="144"/>
    </location>
</feature>
<dbReference type="SUPFAM" id="SSF48452">
    <property type="entry name" value="TPR-like"/>
    <property type="match status" value="1"/>
</dbReference>
<dbReference type="PANTHER" id="PTHR45153:SF1">
    <property type="entry name" value="TETRATRICOPEPTIDE REPEAT PROTEIN 16"/>
    <property type="match status" value="1"/>
</dbReference>
<dbReference type="SMART" id="SM00028">
    <property type="entry name" value="TPR"/>
    <property type="match status" value="2"/>
</dbReference>